<evidence type="ECO:0000256" key="9">
    <source>
        <dbReference type="ARBA" id="ARBA00023180"/>
    </source>
</evidence>
<reference evidence="13" key="1">
    <citation type="submission" date="2021-06" db="EMBL/GenBank/DDBJ databases">
        <authorList>
            <consortium name="DOE Joint Genome Institute"/>
            <person name="Mondo S.J."/>
            <person name="Amses K.R."/>
            <person name="Simmons D.R."/>
            <person name="Longcore J.E."/>
            <person name="Seto K."/>
            <person name="Alves G.H."/>
            <person name="Bonds A.E."/>
            <person name="Quandt C.A."/>
            <person name="Davis W.J."/>
            <person name="Chang Y."/>
            <person name="Letcher P.M."/>
            <person name="Powell M.J."/>
            <person name="Kuo A."/>
            <person name="Labutti K."/>
            <person name="Pangilinan J."/>
            <person name="Andreopoulos W."/>
            <person name="Tritt A."/>
            <person name="Riley R."/>
            <person name="Hundley H."/>
            <person name="Johnson J."/>
            <person name="Lipzen A."/>
            <person name="Barry K."/>
            <person name="Berbee M.L."/>
            <person name="Buchler N.E."/>
            <person name="Grigoriev I.V."/>
            <person name="Spatafora J.W."/>
            <person name="Stajich J.E."/>
            <person name="James T.Y."/>
        </authorList>
    </citation>
    <scope>NUCLEOTIDE SEQUENCE</scope>
    <source>
        <strain evidence="13">AG</strain>
    </source>
</reference>
<feature type="domain" description="Chitin synthase 4-like" evidence="12">
    <location>
        <begin position="350"/>
        <end position="436"/>
    </location>
</feature>
<keyword evidence="3" id="KW-1003">Cell membrane</keyword>
<organism evidence="13 14">
    <name type="scientific">Umbelopsis ramanniana AG</name>
    <dbReference type="NCBI Taxonomy" id="1314678"/>
    <lineage>
        <taxon>Eukaryota</taxon>
        <taxon>Fungi</taxon>
        <taxon>Fungi incertae sedis</taxon>
        <taxon>Mucoromycota</taxon>
        <taxon>Mucoromycotina</taxon>
        <taxon>Umbelopsidomycetes</taxon>
        <taxon>Umbelopsidales</taxon>
        <taxon>Umbelopsidaceae</taxon>
        <taxon>Umbelopsis</taxon>
    </lineage>
</organism>
<evidence type="ECO:0000256" key="7">
    <source>
        <dbReference type="ARBA" id="ARBA00022989"/>
    </source>
</evidence>
<evidence type="ECO:0000256" key="11">
    <source>
        <dbReference type="SAM" id="Phobius"/>
    </source>
</evidence>
<dbReference type="InterPro" id="IPR004835">
    <property type="entry name" value="Chitin_synth"/>
</dbReference>
<dbReference type="GO" id="GO:0005886">
    <property type="term" value="C:plasma membrane"/>
    <property type="evidence" value="ECO:0007669"/>
    <property type="project" value="UniProtKB-SubCell"/>
</dbReference>
<dbReference type="SUPFAM" id="SSF53448">
    <property type="entry name" value="Nucleotide-diphospho-sugar transferases"/>
    <property type="match status" value="1"/>
</dbReference>
<evidence type="ECO:0000256" key="6">
    <source>
        <dbReference type="ARBA" id="ARBA00022692"/>
    </source>
</evidence>
<reference evidence="13" key="2">
    <citation type="journal article" date="2022" name="Proc. Natl. Acad. Sci. U.S.A.">
        <title>Diploid-dominant life cycles characterize the early evolution of Fungi.</title>
        <authorList>
            <person name="Amses K.R."/>
            <person name="Simmons D.R."/>
            <person name="Longcore J.E."/>
            <person name="Mondo S.J."/>
            <person name="Seto K."/>
            <person name="Jeronimo G.H."/>
            <person name="Bonds A.E."/>
            <person name="Quandt C.A."/>
            <person name="Davis W.J."/>
            <person name="Chang Y."/>
            <person name="Federici B.A."/>
            <person name="Kuo A."/>
            <person name="LaButti K."/>
            <person name="Pangilinan J."/>
            <person name="Andreopoulos W."/>
            <person name="Tritt A."/>
            <person name="Riley R."/>
            <person name="Hundley H."/>
            <person name="Johnson J."/>
            <person name="Lipzen A."/>
            <person name="Barry K."/>
            <person name="Lang B.F."/>
            <person name="Cuomo C.A."/>
            <person name="Buchler N.E."/>
            <person name="Grigoriev I.V."/>
            <person name="Spatafora J.W."/>
            <person name="Stajich J.E."/>
            <person name="James T.Y."/>
        </authorList>
    </citation>
    <scope>NUCLEOTIDE SEQUENCE</scope>
    <source>
        <strain evidence="13">AG</strain>
    </source>
</reference>
<keyword evidence="10" id="KW-0175">Coiled coil</keyword>
<comment type="caution">
    <text evidence="13">The sequence shown here is derived from an EMBL/GenBank/DDBJ whole genome shotgun (WGS) entry which is preliminary data.</text>
</comment>
<evidence type="ECO:0000256" key="3">
    <source>
        <dbReference type="ARBA" id="ARBA00022475"/>
    </source>
</evidence>
<feature type="transmembrane region" description="Helical" evidence="11">
    <location>
        <begin position="450"/>
        <end position="477"/>
    </location>
</feature>
<keyword evidence="6 11" id="KW-0812">Transmembrane</keyword>
<evidence type="ECO:0000256" key="1">
    <source>
        <dbReference type="ARBA" id="ARBA00004651"/>
    </source>
</evidence>
<dbReference type="RefSeq" id="XP_051441507.1">
    <property type="nucleotide sequence ID" value="XM_051591513.1"/>
</dbReference>
<comment type="subcellular location">
    <subcellularLocation>
        <location evidence="1">Cell membrane</location>
        <topology evidence="1">Multi-pass membrane protein</topology>
    </subcellularLocation>
</comment>
<dbReference type="GO" id="GO:0004100">
    <property type="term" value="F:chitin synthase activity"/>
    <property type="evidence" value="ECO:0007669"/>
    <property type="project" value="UniProtKB-EC"/>
</dbReference>
<dbReference type="CDD" id="cd04190">
    <property type="entry name" value="Chitin_synth_C"/>
    <property type="match status" value="1"/>
</dbReference>
<name>A0AAD5E3K1_UMBRA</name>
<dbReference type="Pfam" id="PF22997">
    <property type="entry name" value="CHS4"/>
    <property type="match status" value="1"/>
</dbReference>
<keyword evidence="14" id="KW-1185">Reference proteome</keyword>
<dbReference type="EC" id="2.4.1.16" evidence="2"/>
<dbReference type="InterPro" id="IPR054295">
    <property type="entry name" value="CHS4-like_dom"/>
</dbReference>
<feature type="coiled-coil region" evidence="10">
    <location>
        <begin position="1168"/>
        <end position="1201"/>
    </location>
</feature>
<sequence length="1271" mass="142430">MDIDADIYQLYRAHTAIVEPESETNNVQHDPSPEVIITPVEEELPVQPCQIKRQRTLVKPERERINVNHPQYHYRKRAQMHAQIAPSNTGNRPTISAKLTKLGRGASILGRDEKASPYEKLDGEVISIIPQATELPPSAKRLDAWQLYCKLVTCCFPTPFLRAIGKKDAASQSAWREKIGFITCILAIMGAVGFLTFGFTEAVCPTPPLSFHVADINKGYISIDGWAYMLASWSDHPPIPGVTDTSSNIMYEPVSAGGMDATFLFQKVNEACMDIIVPKAGVNVGQQGHRLPTYFPCRMFDPHSGIVPDPATYANYSGCHLSPTARSMFFSFQNSGVPKPQGGFDKAGRIYYTWHEVKASDHLVIYNGEVLNLNLLKSLPRNVLDVPHGGLIDQLITNASDYVGTDMSYAVTNYRSQNGLSWKKEAECLSDIIRVGMVDTMTFGCIVSNIVLYISLAVILGVIVVKFSLAVAFGWFLSWKLGNFKDGQSYADRMKREQEIENWTADIYTPANITRSPYLYPPTNPPRKKSLIPQTSRFTKPEPGKLKYGGSFELSNQNMWRRPSSATVSTIYGSTITSPFSSTLGTNSTNPSTIYNPKADFNQSRRQSELTFPVSRRSSVSTTTPYNPFSDIKCPLPMSKHLVAQPDINYKPFNFTLAHTICLVTAYSEGIQGLRTTLDSIATTDYPNSHKLIVAIADGVITGSGNEMSTPDICLSMMRDLIVPKDEVQPYSYIAIADGSKRHNMAKVYAGFYRYDSTTVGPAQQQRVPMILIAKCGSPDEKHDKKPGNRGKRDSQIILMSFLQKVMFDERMTHLDYEIFNSIWRVAGITPDKYESVLMVDADTKIFPDSLSRLISCLVKDPEIAGLCGETKIGNKTDSWVSMMQVFEYYISHHQSKAFESIFGGVTCLPGCFCMYRIKAPKGPNGYWVPILANPDIVEHYSENVVDTLHKKNLLLLGEDRYLSTLMLRTFPKRKMIFVPQAVCKTVVPDTFSVLLSQRRRWINSTIHNLMELVLVQDLCGTFCFSMQFVVFMELVGTLALPAAISFTLYLVILACIGQPAVIPLILLAIILGLPAVLIVMTSRKLVYVGWMLIYLLSLPIWNFVLPVYAYWHFDDFSWGETRKVEGEGKEVHGDKEGVFDSSQIEMRKWSEFERDRQALEIQLCMEYRREEEERAHQEAKQQHEEQEAALKAEMAAQAQVAEAAVVVIPAVSEVQEVPLTSEPSSTKPMPEPEENWEAIAMAGMVWSEAISSYGATEFRYPFLSKVGQRK</sequence>
<feature type="transmembrane region" description="Helical" evidence="11">
    <location>
        <begin position="1061"/>
        <end position="1081"/>
    </location>
</feature>
<keyword evidence="7 11" id="KW-1133">Transmembrane helix</keyword>
<evidence type="ECO:0000256" key="8">
    <source>
        <dbReference type="ARBA" id="ARBA00023136"/>
    </source>
</evidence>
<evidence type="ECO:0000313" key="14">
    <source>
        <dbReference type="Proteomes" id="UP001206595"/>
    </source>
</evidence>
<feature type="transmembrane region" description="Helical" evidence="11">
    <location>
        <begin position="179"/>
        <end position="199"/>
    </location>
</feature>
<dbReference type="AlphaFoldDB" id="A0AAD5E3K1"/>
<feature type="transmembrane region" description="Helical" evidence="11">
    <location>
        <begin position="1093"/>
        <end position="1112"/>
    </location>
</feature>
<evidence type="ECO:0000256" key="4">
    <source>
        <dbReference type="ARBA" id="ARBA00022676"/>
    </source>
</evidence>
<evidence type="ECO:0000256" key="2">
    <source>
        <dbReference type="ARBA" id="ARBA00012543"/>
    </source>
</evidence>
<keyword evidence="4" id="KW-0328">Glycosyltransferase</keyword>
<dbReference type="InterPro" id="IPR029044">
    <property type="entry name" value="Nucleotide-diphossugar_trans"/>
</dbReference>
<evidence type="ECO:0000313" key="13">
    <source>
        <dbReference type="EMBL" id="KAI8576503.1"/>
    </source>
</evidence>
<dbReference type="Proteomes" id="UP001206595">
    <property type="component" value="Unassembled WGS sequence"/>
</dbReference>
<keyword evidence="8 11" id="KW-0472">Membrane</keyword>
<dbReference type="EMBL" id="MU620954">
    <property type="protein sequence ID" value="KAI8576503.1"/>
    <property type="molecule type" value="Genomic_DNA"/>
</dbReference>
<keyword evidence="5" id="KW-0808">Transferase</keyword>
<evidence type="ECO:0000259" key="12">
    <source>
        <dbReference type="Pfam" id="PF22997"/>
    </source>
</evidence>
<evidence type="ECO:0000256" key="5">
    <source>
        <dbReference type="ARBA" id="ARBA00022679"/>
    </source>
</evidence>
<dbReference type="GO" id="GO:0006031">
    <property type="term" value="P:chitin biosynthetic process"/>
    <property type="evidence" value="ECO:0007669"/>
    <property type="project" value="TreeGrafter"/>
</dbReference>
<evidence type="ECO:0000256" key="10">
    <source>
        <dbReference type="SAM" id="Coils"/>
    </source>
</evidence>
<proteinExistence type="predicted"/>
<dbReference type="PANTHER" id="PTHR22914:SF16">
    <property type="entry name" value="CHITIN SYNTHASE 3"/>
    <property type="match status" value="1"/>
</dbReference>
<feature type="transmembrane region" description="Helical" evidence="11">
    <location>
        <begin position="1035"/>
        <end position="1055"/>
    </location>
</feature>
<accession>A0AAD5E3K1</accession>
<protein>
    <recommendedName>
        <fullName evidence="2">chitin synthase</fullName>
        <ecNumber evidence="2">2.4.1.16</ecNumber>
    </recommendedName>
</protein>
<keyword evidence="9" id="KW-0325">Glycoprotein</keyword>
<gene>
    <name evidence="13" type="ORF">K450DRAFT_256475</name>
</gene>
<dbReference type="Pfam" id="PF03142">
    <property type="entry name" value="Chitin_synth_2"/>
    <property type="match status" value="1"/>
</dbReference>
<dbReference type="GeneID" id="75916856"/>
<dbReference type="PANTHER" id="PTHR22914">
    <property type="entry name" value="CHITIN SYNTHASE"/>
    <property type="match status" value="1"/>
</dbReference>
<dbReference type="GO" id="GO:0030428">
    <property type="term" value="C:cell septum"/>
    <property type="evidence" value="ECO:0007669"/>
    <property type="project" value="TreeGrafter"/>
</dbReference>